<name>F2IF03_FLUTR</name>
<evidence type="ECO:0000259" key="1">
    <source>
        <dbReference type="Pfam" id="PF11396"/>
    </source>
</evidence>
<dbReference type="SUPFAM" id="SSF160574">
    <property type="entry name" value="BT0923-like"/>
    <property type="match status" value="1"/>
</dbReference>
<dbReference type="PROSITE" id="PS51257">
    <property type="entry name" value="PROKAR_LIPOPROTEIN"/>
    <property type="match status" value="1"/>
</dbReference>
<dbReference type="InterPro" id="IPR021533">
    <property type="entry name" value="PepSY-like"/>
</dbReference>
<dbReference type="OrthoDB" id="1121502at2"/>
<dbReference type="Gene3D" id="3.10.450.360">
    <property type="match status" value="1"/>
</dbReference>
<dbReference type="RefSeq" id="WP_013685242.1">
    <property type="nucleotide sequence ID" value="NC_015321.1"/>
</dbReference>
<reference evidence="2 3" key="1">
    <citation type="journal article" date="2011" name="Stand. Genomic Sci.">
        <title>Complete genome sequence of the gliding freshwater bacterium Fluviicola taffensis type strain (RW262).</title>
        <authorList>
            <person name="Woyke T."/>
            <person name="Chertkov O."/>
            <person name="Lapidus A."/>
            <person name="Nolan M."/>
            <person name="Lucas S."/>
            <person name="Del Rio T.G."/>
            <person name="Tice H."/>
            <person name="Cheng J.F."/>
            <person name="Tapia R."/>
            <person name="Han C."/>
            <person name="Goodwin L."/>
            <person name="Pitluck S."/>
            <person name="Liolios K."/>
            <person name="Pagani I."/>
            <person name="Ivanova N."/>
            <person name="Huntemann M."/>
            <person name="Mavromatis K."/>
            <person name="Mikhailova N."/>
            <person name="Pati A."/>
            <person name="Chen A."/>
            <person name="Palaniappan K."/>
            <person name="Land M."/>
            <person name="Hauser L."/>
            <person name="Brambilla E.M."/>
            <person name="Rohde M."/>
            <person name="Mwirichia R."/>
            <person name="Sikorski J."/>
            <person name="Tindall B.J."/>
            <person name="Goker M."/>
            <person name="Bristow J."/>
            <person name="Eisen J.A."/>
            <person name="Markowitz V."/>
            <person name="Hugenholtz P."/>
            <person name="Klenk H.P."/>
            <person name="Kyrpides N.C."/>
        </authorList>
    </citation>
    <scope>NUCLEOTIDE SEQUENCE [LARGE SCALE GENOMIC DNA]</scope>
    <source>
        <strain evidence="3">DSM 16823 / RW262 / RW262</strain>
    </source>
</reference>
<evidence type="ECO:0000313" key="2">
    <source>
        <dbReference type="EMBL" id="AEA42468.1"/>
    </source>
</evidence>
<keyword evidence="3" id="KW-1185">Reference proteome</keyword>
<dbReference type="Proteomes" id="UP000007463">
    <property type="component" value="Chromosome"/>
</dbReference>
<reference evidence="3" key="2">
    <citation type="submission" date="2011-02" db="EMBL/GenBank/DDBJ databases">
        <title>The complete genome of Fluviicola taffensis DSM 16823.</title>
        <authorList>
            <consortium name="US DOE Joint Genome Institute (JGI-PGF)"/>
            <person name="Lucas S."/>
            <person name="Copeland A."/>
            <person name="Lapidus A."/>
            <person name="Bruce D."/>
            <person name="Goodwin L."/>
            <person name="Pitluck S."/>
            <person name="Kyrpides N."/>
            <person name="Mavromatis K."/>
            <person name="Ivanova N."/>
            <person name="Mikhailova N."/>
            <person name="Pagani I."/>
            <person name="Chertkov O."/>
            <person name="Detter J.C."/>
            <person name="Han C."/>
            <person name="Tapia R."/>
            <person name="Land M."/>
            <person name="Hauser L."/>
            <person name="Markowitz V."/>
            <person name="Cheng J.-F."/>
            <person name="Hugenholtz P."/>
            <person name="Woyke T."/>
            <person name="Wu D."/>
            <person name="Tindall B."/>
            <person name="Pomrenke H.G."/>
            <person name="Brambilla E."/>
            <person name="Klenk H.-P."/>
            <person name="Eisen J.A."/>
        </authorList>
    </citation>
    <scope>NUCLEOTIDE SEQUENCE [LARGE SCALE GENOMIC DNA]</scope>
    <source>
        <strain evidence="3">DSM 16823 / RW262 / RW262</strain>
    </source>
</reference>
<accession>F2IF03</accession>
<feature type="domain" description="Putative beta-lactamase-inhibitor-like PepSY-like" evidence="1">
    <location>
        <begin position="58"/>
        <end position="143"/>
    </location>
</feature>
<dbReference type="eggNOG" id="COG3212">
    <property type="taxonomic scope" value="Bacteria"/>
</dbReference>
<protein>
    <recommendedName>
        <fullName evidence="1">Putative beta-lactamase-inhibitor-like PepSY-like domain-containing protein</fullName>
    </recommendedName>
</protein>
<dbReference type="EMBL" id="CP002542">
    <property type="protein sequence ID" value="AEA42468.1"/>
    <property type="molecule type" value="Genomic_DNA"/>
</dbReference>
<dbReference type="AlphaFoldDB" id="F2IF03"/>
<dbReference type="STRING" id="755732.Fluta_0462"/>
<gene>
    <name evidence="2" type="ordered locus">Fluta_0462</name>
</gene>
<proteinExistence type="predicted"/>
<dbReference type="HOGENOM" id="CLU_133145_0_0_10"/>
<organism evidence="2 3">
    <name type="scientific">Fluviicola taffensis (strain DSM 16823 / NCIMB 13979 / RW262)</name>
    <dbReference type="NCBI Taxonomy" id="755732"/>
    <lineage>
        <taxon>Bacteria</taxon>
        <taxon>Pseudomonadati</taxon>
        <taxon>Bacteroidota</taxon>
        <taxon>Flavobacteriia</taxon>
        <taxon>Flavobacteriales</taxon>
        <taxon>Crocinitomicaceae</taxon>
        <taxon>Fluviicola</taxon>
    </lineage>
</organism>
<dbReference type="Pfam" id="PF11396">
    <property type="entry name" value="PepSY_like"/>
    <property type="match status" value="1"/>
</dbReference>
<dbReference type="KEGG" id="fte:Fluta_0462"/>
<evidence type="ECO:0000313" key="3">
    <source>
        <dbReference type="Proteomes" id="UP000007463"/>
    </source>
</evidence>
<sequence precursor="true">MKRLFLTGIVAISFAGCSSAQKTEKEGKDSKIPVTVQDAFKKQFPTITDMDWEQEGPNYEAEFENGEVETSVVINASGVILETETEMEPSALPKAILDYLDANYKGQKIKEAAKIVLSNGTVNYEAEVNKKDLIFDNTGTFIKVITE</sequence>